<feature type="region of interest" description="Disordered" evidence="17">
    <location>
        <begin position="146"/>
        <end position="212"/>
    </location>
</feature>
<feature type="region of interest" description="Disordered" evidence="17">
    <location>
        <begin position="56"/>
        <end position="107"/>
    </location>
</feature>
<accession>A0AA40LFH5</accession>
<comment type="caution">
    <text evidence="20">The sequence shown here is derived from an EMBL/GenBank/DDBJ whole genome shotgun (WGS) entry which is preliminary data.</text>
</comment>
<evidence type="ECO:0000256" key="5">
    <source>
        <dbReference type="ARBA" id="ARBA00022729"/>
    </source>
</evidence>
<evidence type="ECO:0000256" key="11">
    <source>
        <dbReference type="ARBA" id="ARBA00058532"/>
    </source>
</evidence>
<evidence type="ECO:0000256" key="8">
    <source>
        <dbReference type="ARBA" id="ARBA00023030"/>
    </source>
</evidence>
<evidence type="ECO:0000256" key="9">
    <source>
        <dbReference type="ARBA" id="ARBA00023157"/>
    </source>
</evidence>
<dbReference type="PROSITE" id="PS00615">
    <property type="entry name" value="C_TYPE_LECTIN_1"/>
    <property type="match status" value="1"/>
</dbReference>
<evidence type="ECO:0000256" key="12">
    <source>
        <dbReference type="ARBA" id="ARBA00067379"/>
    </source>
</evidence>
<keyword evidence="10" id="KW-0325">Glycoprotein</keyword>
<dbReference type="GO" id="GO:0008083">
    <property type="term" value="F:growth factor activity"/>
    <property type="evidence" value="ECO:0007669"/>
    <property type="project" value="UniProtKB-KW"/>
</dbReference>
<evidence type="ECO:0000256" key="7">
    <source>
        <dbReference type="ARBA" id="ARBA00022855"/>
    </source>
</evidence>
<dbReference type="PROSITE" id="PS50041">
    <property type="entry name" value="C_TYPE_LECTIN_2"/>
    <property type="match status" value="1"/>
</dbReference>
<comment type="subcellular location">
    <subcellularLocation>
        <location evidence="1">Cytoplasm</location>
    </subcellularLocation>
    <subcellularLocation>
        <location evidence="2">Secreted</location>
    </subcellularLocation>
</comment>
<evidence type="ECO:0000256" key="3">
    <source>
        <dbReference type="ARBA" id="ARBA00022490"/>
    </source>
</evidence>
<gene>
    <name evidence="20" type="ORF">QTO34_010092</name>
</gene>
<dbReference type="FunFam" id="3.10.100.10:FF:000054">
    <property type="entry name" value="C-type lectin domain family 11 member A"/>
    <property type="match status" value="1"/>
</dbReference>
<evidence type="ECO:0000313" key="21">
    <source>
        <dbReference type="Proteomes" id="UP001177744"/>
    </source>
</evidence>
<dbReference type="SMART" id="SM00034">
    <property type="entry name" value="CLECT"/>
    <property type="match status" value="1"/>
</dbReference>
<dbReference type="Gene3D" id="3.10.100.10">
    <property type="entry name" value="Mannose-Binding Protein A, subunit A"/>
    <property type="match status" value="1"/>
</dbReference>
<name>A0AA40LFH5_CNENI</name>
<evidence type="ECO:0000256" key="1">
    <source>
        <dbReference type="ARBA" id="ARBA00004496"/>
    </source>
</evidence>
<feature type="coiled-coil region" evidence="16">
    <location>
        <begin position="250"/>
        <end position="284"/>
    </location>
</feature>
<dbReference type="PANTHER" id="PTHR22799">
    <property type="entry name" value="TETRANECTIN-RELATED"/>
    <property type="match status" value="1"/>
</dbReference>
<dbReference type="InterPro" id="IPR051663">
    <property type="entry name" value="CLec_Tetranectin-domain"/>
</dbReference>
<dbReference type="GO" id="GO:0001503">
    <property type="term" value="P:ossification"/>
    <property type="evidence" value="ECO:0007669"/>
    <property type="project" value="UniProtKB-KW"/>
</dbReference>
<evidence type="ECO:0000256" key="2">
    <source>
        <dbReference type="ARBA" id="ARBA00004613"/>
    </source>
</evidence>
<comment type="function">
    <text evidence="11">Promotes osteogenesis by stimulating the differentiation of mesenchymal progenitors into mature osteoblasts. Important for repair and maintenance of adult bone.</text>
</comment>
<evidence type="ECO:0000259" key="19">
    <source>
        <dbReference type="PROSITE" id="PS50041"/>
    </source>
</evidence>
<dbReference type="PANTHER" id="PTHR22799:SF1">
    <property type="entry name" value="C-TYPE LECTIN DOMAIN FAMILY 11 MEMBER A"/>
    <property type="match status" value="1"/>
</dbReference>
<keyword evidence="5 18" id="KW-0732">Signal</keyword>
<feature type="domain" description="C-type lectin" evidence="19">
    <location>
        <begin position="366"/>
        <end position="503"/>
    </location>
</feature>
<dbReference type="GO" id="GO:0005615">
    <property type="term" value="C:extracellular space"/>
    <property type="evidence" value="ECO:0007669"/>
    <property type="project" value="TreeGrafter"/>
</dbReference>
<keyword evidence="3" id="KW-0963">Cytoplasm</keyword>
<feature type="region of interest" description="Disordered" evidence="17">
    <location>
        <begin position="323"/>
        <end position="355"/>
    </location>
</feature>
<dbReference type="EMBL" id="JAULJE010000021">
    <property type="protein sequence ID" value="KAK1329909.1"/>
    <property type="molecule type" value="Genomic_DNA"/>
</dbReference>
<feature type="chain" id="PRO_5041259781" description="C-type lectin domain family 11 member A" evidence="18">
    <location>
        <begin position="22"/>
        <end position="506"/>
    </location>
</feature>
<reference evidence="20" key="1">
    <citation type="submission" date="2023-06" db="EMBL/GenBank/DDBJ databases">
        <title>Reference genome for the Northern bat (Eptesicus nilssonii), a most northern bat species.</title>
        <authorList>
            <person name="Laine V.N."/>
            <person name="Pulliainen A.T."/>
            <person name="Lilley T.M."/>
        </authorList>
    </citation>
    <scope>NUCLEOTIDE SEQUENCE</scope>
    <source>
        <strain evidence="20">BLF_Eptnil</strain>
        <tissue evidence="20">Kidney</tissue>
    </source>
</reference>
<evidence type="ECO:0000256" key="15">
    <source>
        <dbReference type="ARBA" id="ARBA00078616"/>
    </source>
</evidence>
<evidence type="ECO:0000256" key="14">
    <source>
        <dbReference type="ARBA" id="ARBA00076646"/>
    </source>
</evidence>
<evidence type="ECO:0000256" key="16">
    <source>
        <dbReference type="SAM" id="Coils"/>
    </source>
</evidence>
<dbReference type="InterPro" id="IPR016186">
    <property type="entry name" value="C-type_lectin-like/link_sf"/>
</dbReference>
<organism evidence="20 21">
    <name type="scientific">Cnephaeus nilssonii</name>
    <name type="common">Northern bat</name>
    <name type="synonym">Eptesicus nilssonii</name>
    <dbReference type="NCBI Taxonomy" id="3371016"/>
    <lineage>
        <taxon>Eukaryota</taxon>
        <taxon>Metazoa</taxon>
        <taxon>Chordata</taxon>
        <taxon>Craniata</taxon>
        <taxon>Vertebrata</taxon>
        <taxon>Euteleostomi</taxon>
        <taxon>Mammalia</taxon>
        <taxon>Eutheria</taxon>
        <taxon>Laurasiatheria</taxon>
        <taxon>Chiroptera</taxon>
        <taxon>Yangochiroptera</taxon>
        <taxon>Vespertilionidae</taxon>
        <taxon>Cnephaeus</taxon>
    </lineage>
</organism>
<keyword evidence="7" id="KW-0892">Osteogenesis</keyword>
<proteinExistence type="predicted"/>
<keyword evidence="8" id="KW-0339">Growth factor</keyword>
<evidence type="ECO:0000313" key="20">
    <source>
        <dbReference type="EMBL" id="KAK1329909.1"/>
    </source>
</evidence>
<evidence type="ECO:0000256" key="4">
    <source>
        <dbReference type="ARBA" id="ARBA00022525"/>
    </source>
</evidence>
<dbReference type="InterPro" id="IPR018378">
    <property type="entry name" value="C-type_lectin_CS"/>
</dbReference>
<dbReference type="InterPro" id="IPR001304">
    <property type="entry name" value="C-type_lectin-like"/>
</dbReference>
<dbReference type="SUPFAM" id="SSF56436">
    <property type="entry name" value="C-type lectin-like"/>
    <property type="match status" value="1"/>
</dbReference>
<keyword evidence="16" id="KW-0175">Coiled coil</keyword>
<evidence type="ECO:0000256" key="6">
    <source>
        <dbReference type="ARBA" id="ARBA00022734"/>
    </source>
</evidence>
<sequence>MQAAWLLGALVVPQLLGFSHGARGAEREWEGGWGGAQEEEREREALMLKHLQEALGLPTARGDDNLEGTPEDKGAWEAEEGQQGVEEEEEATPTPSSSPSPSPTPEDAITYIRELPLGLPCAPGLRHHFHQNELRARSRGNLSIAHGPARRAHNPVSSGSRLCLPKSPGHRPSRIPVSPDSHPTHSAPRGHRSLSPQVLRSPDSAPRVPSQRAPCPYAVGRLAGLDTGLHQLHVRLHVLDTRVVELTKGLRQLREAVGDTRDAVQVLQEAQSRAEREHGRLEGESARWCGAGQAGRSGPGGELYRPAPGGLDSAPLLALDPASSLTDRGVSDPALSTPLEDLAPPPHAHRGPDPAPPAGCLKGLRLGHKCFLLSRDFEAQAAAQARCVARGGSLAQPADRQQMEALTRYLRGALAPYNWPVWLGVHDRRAEGLYLFENGQRVTFFAWHRAPGPEPGSEPSAAPHPLSPNQPNGGALENCVAQASDDGSWWDHDCERRLYYVCEFPF</sequence>
<protein>
    <recommendedName>
        <fullName evidence="12">C-type lectin domain family 11 member A</fullName>
    </recommendedName>
    <alternativeName>
        <fullName evidence="14">Lymphocyte secreted C-type lectin</fullName>
    </alternativeName>
    <alternativeName>
        <fullName evidence="13">Osteolectin</fullName>
    </alternativeName>
    <alternativeName>
        <fullName evidence="15">Stem cell growth factor</fullName>
    </alternativeName>
</protein>
<dbReference type="GO" id="GO:0030246">
    <property type="term" value="F:carbohydrate binding"/>
    <property type="evidence" value="ECO:0007669"/>
    <property type="project" value="UniProtKB-KW"/>
</dbReference>
<dbReference type="InterPro" id="IPR016187">
    <property type="entry name" value="CTDL_fold"/>
</dbReference>
<evidence type="ECO:0000256" key="10">
    <source>
        <dbReference type="ARBA" id="ARBA00023180"/>
    </source>
</evidence>
<keyword evidence="6" id="KW-0430">Lectin</keyword>
<keyword evidence="21" id="KW-1185">Reference proteome</keyword>
<dbReference type="AlphaFoldDB" id="A0AA40LFH5"/>
<evidence type="ECO:0000256" key="17">
    <source>
        <dbReference type="SAM" id="MobiDB-lite"/>
    </source>
</evidence>
<dbReference type="Proteomes" id="UP001177744">
    <property type="component" value="Unassembled WGS sequence"/>
</dbReference>
<dbReference type="GO" id="GO:0005737">
    <property type="term" value="C:cytoplasm"/>
    <property type="evidence" value="ECO:0007669"/>
    <property type="project" value="UniProtKB-SubCell"/>
</dbReference>
<evidence type="ECO:0000256" key="18">
    <source>
        <dbReference type="SAM" id="SignalP"/>
    </source>
</evidence>
<keyword evidence="9" id="KW-1015">Disulfide bond</keyword>
<keyword evidence="4" id="KW-0964">Secreted</keyword>
<feature type="region of interest" description="Disordered" evidence="17">
    <location>
        <begin position="449"/>
        <end position="477"/>
    </location>
</feature>
<dbReference type="Pfam" id="PF00059">
    <property type="entry name" value="Lectin_C"/>
    <property type="match status" value="1"/>
</dbReference>
<evidence type="ECO:0000256" key="13">
    <source>
        <dbReference type="ARBA" id="ARBA00075275"/>
    </source>
</evidence>
<feature type="signal peptide" evidence="18">
    <location>
        <begin position="1"/>
        <end position="21"/>
    </location>
</feature>
<feature type="compositionally biased region" description="Acidic residues" evidence="17">
    <location>
        <begin position="77"/>
        <end position="91"/>
    </location>
</feature>